<dbReference type="InterPro" id="IPR006094">
    <property type="entry name" value="Oxid_FAD_bind_N"/>
</dbReference>
<dbReference type="RefSeq" id="WP_086172106.1">
    <property type="nucleotide sequence ID" value="NZ_MRYD01000207.1"/>
</dbReference>
<evidence type="ECO:0000256" key="1">
    <source>
        <dbReference type="ARBA" id="ARBA00023002"/>
    </source>
</evidence>
<dbReference type="SUPFAM" id="SSF56176">
    <property type="entry name" value="FAD-binding/transporter-associated domain-like"/>
    <property type="match status" value="1"/>
</dbReference>
<evidence type="ECO:0000259" key="2">
    <source>
        <dbReference type="PROSITE" id="PS51387"/>
    </source>
</evidence>
<dbReference type="Pfam" id="PF04030">
    <property type="entry name" value="ALO"/>
    <property type="match status" value="1"/>
</dbReference>
<dbReference type="PIRSF" id="PIRSF000136">
    <property type="entry name" value="LGO_GLO"/>
    <property type="match status" value="1"/>
</dbReference>
<comment type="caution">
    <text evidence="3">The sequence shown here is derived from an EMBL/GenBank/DDBJ whole genome shotgun (WGS) entry which is preliminary data.</text>
</comment>
<dbReference type="Pfam" id="PF01565">
    <property type="entry name" value="FAD_binding_4"/>
    <property type="match status" value="1"/>
</dbReference>
<name>A0ABX3YDG2_9ACTN</name>
<dbReference type="InterPro" id="IPR036318">
    <property type="entry name" value="FAD-bd_PCMH-like_sf"/>
</dbReference>
<sequence>MTEAVSVTNWAGNITYAAKELHRPHSRAALRALVAGSARVRVLGSGHSFNEIAEPGPEGALLSLAGLPPEIEVDTAARTVRVSGGVRYAELARVVHRHGLALANMASLPHISVAGSVATGTHGSGLGNGPLSTAVREVELVTADGSAVRIARGEERFGGAVTALGALGVVTALTLDLEPAFEVAQYVFTELPQASLDRAGFEAVMGAAYSVSLFTDWGAPGFRQVWVKRRTDQPYAGFDRAAPAPEAMHPVPGMPAVNCTGQFGVPGPWHERLPHFRAEFMPSSGAELQSEYLLPLGSAVDALDAVDGVRDVIAPMLQTCEIRTVAADDQWLSPAHGRDSVALHFTWIPDTAAVLPVIRRLERALDGFGARPHWGKVFTVRPEVLRERYPRLGDFAALARELDPAGKFANAFVRDVLGERGD</sequence>
<evidence type="ECO:0000313" key="3">
    <source>
        <dbReference type="EMBL" id="OSZ57252.1"/>
    </source>
</evidence>
<keyword evidence="4" id="KW-1185">Reference proteome</keyword>
<keyword evidence="1" id="KW-0560">Oxidoreductase</keyword>
<dbReference type="InterPro" id="IPR016166">
    <property type="entry name" value="FAD-bd_PCMH"/>
</dbReference>
<dbReference type="PANTHER" id="PTHR43762">
    <property type="entry name" value="L-GULONOLACTONE OXIDASE"/>
    <property type="match status" value="1"/>
</dbReference>
<dbReference type="Gene3D" id="3.30.70.2530">
    <property type="match status" value="1"/>
</dbReference>
<dbReference type="Gene3D" id="3.30.465.10">
    <property type="match status" value="1"/>
</dbReference>
<dbReference type="Gene3D" id="3.30.43.10">
    <property type="entry name" value="Uridine Diphospho-n-acetylenolpyruvylglucosamine Reductase, domain 2"/>
    <property type="match status" value="1"/>
</dbReference>
<feature type="domain" description="FAD-binding PCMH-type" evidence="2">
    <location>
        <begin position="14"/>
        <end position="180"/>
    </location>
</feature>
<dbReference type="InterPro" id="IPR016169">
    <property type="entry name" value="FAD-bd_PCMH_sub2"/>
</dbReference>
<dbReference type="PROSITE" id="PS51387">
    <property type="entry name" value="FAD_PCMH"/>
    <property type="match status" value="1"/>
</dbReference>
<dbReference type="Gene3D" id="1.10.45.10">
    <property type="entry name" value="Vanillyl-alcohol Oxidase, Chain A, domain 4"/>
    <property type="match status" value="1"/>
</dbReference>
<dbReference type="InterPro" id="IPR010031">
    <property type="entry name" value="FAD_lactone_oxidase-like"/>
</dbReference>
<dbReference type="Proteomes" id="UP000194266">
    <property type="component" value="Unassembled WGS sequence"/>
</dbReference>
<gene>
    <name evidence="3" type="ORF">OQI_28295</name>
</gene>
<accession>A0ABX3YDG2</accession>
<protein>
    <submittedName>
        <fullName evidence="3">FAD-binding protein</fullName>
    </submittedName>
</protein>
<proteinExistence type="predicted"/>
<dbReference type="InterPro" id="IPR016167">
    <property type="entry name" value="FAD-bd_PCMH_sub1"/>
</dbReference>
<dbReference type="InterPro" id="IPR016171">
    <property type="entry name" value="Vanillyl_alc_oxidase_C-sub2"/>
</dbReference>
<dbReference type="EMBL" id="MRYD01000207">
    <property type="protein sequence ID" value="OSZ57252.1"/>
    <property type="molecule type" value="Genomic_DNA"/>
</dbReference>
<dbReference type="InterPro" id="IPR007173">
    <property type="entry name" value="ALO_C"/>
</dbReference>
<organism evidence="3 4">
    <name type="scientific">Streptomyces pharetrae CZA14</name>
    <dbReference type="NCBI Taxonomy" id="1144883"/>
    <lineage>
        <taxon>Bacteria</taxon>
        <taxon>Bacillati</taxon>
        <taxon>Actinomycetota</taxon>
        <taxon>Actinomycetes</taxon>
        <taxon>Kitasatosporales</taxon>
        <taxon>Streptomycetaceae</taxon>
        <taxon>Streptomyces</taxon>
    </lineage>
</organism>
<dbReference type="PANTHER" id="PTHR43762:SF1">
    <property type="entry name" value="D-ARABINONO-1,4-LACTONE OXIDASE"/>
    <property type="match status" value="1"/>
</dbReference>
<dbReference type="Gene3D" id="3.30.70.2520">
    <property type="match status" value="1"/>
</dbReference>
<evidence type="ECO:0000313" key="4">
    <source>
        <dbReference type="Proteomes" id="UP000194266"/>
    </source>
</evidence>
<reference evidence="3 4" key="1">
    <citation type="submission" date="2016-12" db="EMBL/GenBank/DDBJ databases">
        <title>Genome Mining:The Detection of Biosynthetic Gene Clusters to Aid in the Expression of Curamycin A produced by Streptomyces sp. strain CZA14.</title>
        <authorList>
            <person name="Durrell K.A."/>
            <person name="Kirby B.M."/>
            <person name="Khan W."/>
            <person name="Mthethwa T."/>
            <person name="Le Roes-Hill M."/>
        </authorList>
    </citation>
    <scope>NUCLEOTIDE SEQUENCE [LARGE SCALE GENOMIC DNA]</scope>
    <source>
        <strain evidence="3 4">CZA14</strain>
    </source>
</reference>